<reference evidence="3" key="1">
    <citation type="submission" date="2018-05" db="EMBL/GenBank/DDBJ databases">
        <authorList>
            <person name="Lanie J.A."/>
            <person name="Ng W.-L."/>
            <person name="Kazmierczak K.M."/>
            <person name="Andrzejewski T.M."/>
            <person name="Davidsen T.M."/>
            <person name="Wayne K.J."/>
            <person name="Tettelin H."/>
            <person name="Glass J.I."/>
            <person name="Rusch D."/>
            <person name="Podicherti R."/>
            <person name="Tsui H.-C.T."/>
            <person name="Winkler M.E."/>
        </authorList>
    </citation>
    <scope>NUCLEOTIDE SEQUENCE</scope>
</reference>
<evidence type="ECO:0000313" key="3">
    <source>
        <dbReference type="EMBL" id="SVB09301.1"/>
    </source>
</evidence>
<keyword evidence="1" id="KW-1133">Transmembrane helix</keyword>
<dbReference type="EMBL" id="UINC01028395">
    <property type="protein sequence ID" value="SVB09301.1"/>
    <property type="molecule type" value="Genomic_DNA"/>
</dbReference>
<sequence>MSEQPSQGSAGYGPDSSTRARATEYWRRNIRYVGMLLVVWFVVSYGFGIIAVEPLDTVTVPGTGFPLGFWFAQQGAIYVFVALIFVYVFLMNRLDREFDLREEDDV</sequence>
<dbReference type="InterPro" id="IPR019886">
    <property type="entry name" value="Na_symporter_ssu"/>
</dbReference>
<feature type="transmembrane region" description="Helical" evidence="1">
    <location>
        <begin position="71"/>
        <end position="90"/>
    </location>
</feature>
<name>A0A382B714_9ZZZZ</name>
<dbReference type="NCBIfam" id="TIGR03647">
    <property type="entry name" value="Na_symport_sm"/>
    <property type="match status" value="1"/>
</dbReference>
<proteinExistence type="predicted"/>
<keyword evidence="1" id="KW-0472">Membrane</keyword>
<feature type="transmembrane region" description="Helical" evidence="1">
    <location>
        <begin position="29"/>
        <end position="51"/>
    </location>
</feature>
<protein>
    <recommendedName>
        <fullName evidence="2">Sodium symporter small subunit domain-containing protein</fullName>
    </recommendedName>
</protein>
<gene>
    <name evidence="3" type="ORF">METZ01_LOCUS162155</name>
</gene>
<evidence type="ECO:0000259" key="2">
    <source>
        <dbReference type="Pfam" id="PF13937"/>
    </source>
</evidence>
<feature type="domain" description="Sodium symporter small subunit" evidence="2">
    <location>
        <begin position="23"/>
        <end position="100"/>
    </location>
</feature>
<organism evidence="3">
    <name type="scientific">marine metagenome</name>
    <dbReference type="NCBI Taxonomy" id="408172"/>
    <lineage>
        <taxon>unclassified sequences</taxon>
        <taxon>metagenomes</taxon>
        <taxon>ecological metagenomes</taxon>
    </lineage>
</organism>
<dbReference type="Pfam" id="PF13937">
    <property type="entry name" value="DUF4212"/>
    <property type="match status" value="1"/>
</dbReference>
<evidence type="ECO:0000256" key="1">
    <source>
        <dbReference type="SAM" id="Phobius"/>
    </source>
</evidence>
<keyword evidence="1" id="KW-0812">Transmembrane</keyword>
<accession>A0A382B714</accession>
<dbReference type="AlphaFoldDB" id="A0A382B714"/>